<evidence type="ECO:0000313" key="2">
    <source>
        <dbReference type="EMBL" id="MCI93786.1"/>
    </source>
</evidence>
<name>A0A392W017_9FABA</name>
<keyword evidence="3" id="KW-1185">Reference proteome</keyword>
<feature type="compositionally biased region" description="Acidic residues" evidence="1">
    <location>
        <begin position="1"/>
        <end position="12"/>
    </location>
</feature>
<evidence type="ECO:0000256" key="1">
    <source>
        <dbReference type="SAM" id="MobiDB-lite"/>
    </source>
</evidence>
<feature type="non-terminal residue" evidence="2">
    <location>
        <position position="44"/>
    </location>
</feature>
<evidence type="ECO:0000313" key="3">
    <source>
        <dbReference type="Proteomes" id="UP000265520"/>
    </source>
</evidence>
<dbReference type="Proteomes" id="UP000265520">
    <property type="component" value="Unassembled WGS sequence"/>
</dbReference>
<dbReference type="EMBL" id="LXQA011338725">
    <property type="protein sequence ID" value="MCI93786.1"/>
    <property type="molecule type" value="Genomic_DNA"/>
</dbReference>
<dbReference type="AlphaFoldDB" id="A0A392W017"/>
<sequence>MVIQEEDSEETKEEQPMFQRKRTRQADFEQAQPEPEGINIEANA</sequence>
<comment type="caution">
    <text evidence="2">The sequence shown here is derived from an EMBL/GenBank/DDBJ whole genome shotgun (WGS) entry which is preliminary data.</text>
</comment>
<reference evidence="2 3" key="1">
    <citation type="journal article" date="2018" name="Front. Plant Sci.">
        <title>Red Clover (Trifolium pratense) and Zigzag Clover (T. medium) - A Picture of Genomic Similarities and Differences.</title>
        <authorList>
            <person name="Dluhosova J."/>
            <person name="Istvanek J."/>
            <person name="Nedelnik J."/>
            <person name="Repkova J."/>
        </authorList>
    </citation>
    <scope>NUCLEOTIDE SEQUENCE [LARGE SCALE GENOMIC DNA]</scope>
    <source>
        <strain evidence="3">cv. 10/8</strain>
        <tissue evidence="2">Leaf</tissue>
    </source>
</reference>
<feature type="region of interest" description="Disordered" evidence="1">
    <location>
        <begin position="1"/>
        <end position="44"/>
    </location>
</feature>
<organism evidence="2 3">
    <name type="scientific">Trifolium medium</name>
    <dbReference type="NCBI Taxonomy" id="97028"/>
    <lineage>
        <taxon>Eukaryota</taxon>
        <taxon>Viridiplantae</taxon>
        <taxon>Streptophyta</taxon>
        <taxon>Embryophyta</taxon>
        <taxon>Tracheophyta</taxon>
        <taxon>Spermatophyta</taxon>
        <taxon>Magnoliopsida</taxon>
        <taxon>eudicotyledons</taxon>
        <taxon>Gunneridae</taxon>
        <taxon>Pentapetalae</taxon>
        <taxon>rosids</taxon>
        <taxon>fabids</taxon>
        <taxon>Fabales</taxon>
        <taxon>Fabaceae</taxon>
        <taxon>Papilionoideae</taxon>
        <taxon>50 kb inversion clade</taxon>
        <taxon>NPAAA clade</taxon>
        <taxon>Hologalegina</taxon>
        <taxon>IRL clade</taxon>
        <taxon>Trifolieae</taxon>
        <taxon>Trifolium</taxon>
    </lineage>
</organism>
<proteinExistence type="predicted"/>
<protein>
    <submittedName>
        <fullName evidence="2">Uncharacterized protein</fullName>
    </submittedName>
</protein>
<accession>A0A392W017</accession>